<dbReference type="PANTHER" id="PTHR15354:SF1">
    <property type="entry name" value="LEUCINE-RICH REPEAT-CONTAINING PROTEIN 41"/>
    <property type="match status" value="1"/>
</dbReference>
<name>A0A914AV76_PATMI</name>
<keyword evidence="4" id="KW-0677">Repeat</keyword>
<evidence type="ECO:0000256" key="4">
    <source>
        <dbReference type="ARBA" id="ARBA00022737"/>
    </source>
</evidence>
<evidence type="ECO:0000256" key="5">
    <source>
        <dbReference type="ARBA" id="ARBA00022786"/>
    </source>
</evidence>
<evidence type="ECO:0000256" key="3">
    <source>
        <dbReference type="ARBA" id="ARBA00022614"/>
    </source>
</evidence>
<dbReference type="EnsemblMetazoa" id="XM_038211734.1">
    <property type="protein sequence ID" value="XP_038067662.1"/>
    <property type="gene ID" value="LOC119737403"/>
</dbReference>
<dbReference type="OrthoDB" id="10165987at2759"/>
<organism evidence="6 7">
    <name type="scientific">Patiria miniata</name>
    <name type="common">Bat star</name>
    <name type="synonym">Asterina miniata</name>
    <dbReference type="NCBI Taxonomy" id="46514"/>
    <lineage>
        <taxon>Eukaryota</taxon>
        <taxon>Metazoa</taxon>
        <taxon>Echinodermata</taxon>
        <taxon>Eleutherozoa</taxon>
        <taxon>Asterozoa</taxon>
        <taxon>Asteroidea</taxon>
        <taxon>Valvatacea</taxon>
        <taxon>Valvatida</taxon>
        <taxon>Asterinidae</taxon>
        <taxon>Patiria</taxon>
    </lineage>
</organism>
<reference evidence="6" key="1">
    <citation type="submission" date="2022-11" db="UniProtKB">
        <authorList>
            <consortium name="EnsemblMetazoa"/>
        </authorList>
    </citation>
    <scope>IDENTIFICATION</scope>
</reference>
<dbReference type="RefSeq" id="XP_038067662.1">
    <property type="nucleotide sequence ID" value="XM_038211734.1"/>
</dbReference>
<evidence type="ECO:0000256" key="1">
    <source>
        <dbReference type="ARBA" id="ARBA00014201"/>
    </source>
</evidence>
<dbReference type="PANTHER" id="PTHR15354">
    <property type="entry name" value="MUF1"/>
    <property type="match status" value="1"/>
</dbReference>
<keyword evidence="7" id="KW-1185">Reference proteome</keyword>
<dbReference type="SUPFAM" id="SSF52047">
    <property type="entry name" value="RNI-like"/>
    <property type="match status" value="1"/>
</dbReference>
<accession>A0A914AV76</accession>
<dbReference type="Gene3D" id="3.80.10.10">
    <property type="entry name" value="Ribonuclease Inhibitor"/>
    <property type="match status" value="2"/>
</dbReference>
<dbReference type="AlphaFoldDB" id="A0A914AV76"/>
<dbReference type="InterPro" id="IPR026137">
    <property type="entry name" value="Leu_rpt_41"/>
</dbReference>
<dbReference type="GeneID" id="119737403"/>
<keyword evidence="2" id="KW-0597">Phosphoprotein</keyword>
<dbReference type="InterPro" id="IPR032675">
    <property type="entry name" value="LRR_dom_sf"/>
</dbReference>
<keyword evidence="3" id="KW-0433">Leucine-rich repeat</keyword>
<evidence type="ECO:0000313" key="7">
    <source>
        <dbReference type="Proteomes" id="UP000887568"/>
    </source>
</evidence>
<keyword evidence="5" id="KW-0833">Ubl conjugation pathway</keyword>
<evidence type="ECO:0000313" key="6">
    <source>
        <dbReference type="EnsemblMetazoa" id="XP_038067662.1"/>
    </source>
</evidence>
<protein>
    <recommendedName>
        <fullName evidence="1">Leucine-rich repeat-containing protein 41</fullName>
    </recommendedName>
</protein>
<evidence type="ECO:0000256" key="2">
    <source>
        <dbReference type="ARBA" id="ARBA00022553"/>
    </source>
</evidence>
<dbReference type="Proteomes" id="UP000887568">
    <property type="component" value="Unplaced"/>
</dbReference>
<sequence>MKEEDEDELKCLRLETLCLRQVSKCVEDHHMQISSIQELPSHLIEDLASVLSVDSLARLHPTLQGKGIDAQRYWMKFYLLTWGIQFSRQCACHDPQLANQDWRQKFLDKMCQVRLQELGHNNQDGTGEGDVQSVRIQQIFQNPLSWGNDWSQMQGPLDDYSPSSLLLESRLLPYIQRSEQTMGILQKNLRELVLFQYLPKYRDILKRFLEQLIHHGVLRKFTLKHPKCLTPAELFGILEVCAGRREDIGESNGSEREARGCLKRKTTNGFLPGAMSQRVTDSLRHCSEARGCPKRKNTNGFLPGAKHCDSLRQCSESLGIIQDAQTVQQVYRRPSQEDVNSKGPGRHQDLYDFCFSEPIDTQSDSSFPEYPHPSSHLDTNEEVPFACPISDTASNRSADTVLSESDLNCQRADPADTRTWHPCGRAANPCIQHLVLCGFVLHYPDYSQMLERVLSVWPGLRELEFIDNLMLQDTCQHLLSALIGAQGRGGALRRLLIEYNVVKDCNLPLLNVLLTRSKLDTLELKATDISFSADGPFEGGDNNAQYSLDHLGDAFSQLGALELSYNKLLSLTCLERALLQPDCAIGHLNLEGCQLGTKMLDRLFICAKDCKSLRELNVACNTYCPSLGEGVSGTSHQASQSGLVMLLQTSPLTKLNLSGCQFVLRGWTHAKAFVEALRLNTTLCQLLLVNNNLTNECVRLLVDAFIHPSTDTDIQASKLCLDISFNRHITHTGLDAFSQALEAASTAPGYRITPPRHLTITSEGSTQDPAELRNLARFMKLTDKHQASSSHCVPYGGLGMNYGDLMLEHLSQM</sequence>
<dbReference type="OMA" id="TIMEVEN"/>
<proteinExistence type="predicted"/>